<evidence type="ECO:0000256" key="5">
    <source>
        <dbReference type="ARBA" id="ARBA00038359"/>
    </source>
</evidence>
<keyword evidence="4 6" id="KW-0472">Membrane</keyword>
<dbReference type="InterPro" id="IPR049326">
    <property type="entry name" value="Rhodopsin_dom_fungi"/>
</dbReference>
<evidence type="ECO:0000256" key="2">
    <source>
        <dbReference type="ARBA" id="ARBA00022692"/>
    </source>
</evidence>
<feature type="transmembrane region" description="Helical" evidence="6">
    <location>
        <begin position="253"/>
        <end position="272"/>
    </location>
</feature>
<comment type="subcellular location">
    <subcellularLocation>
        <location evidence="1">Membrane</location>
        <topology evidence="1">Multi-pass membrane protein</topology>
    </subcellularLocation>
</comment>
<evidence type="ECO:0000256" key="3">
    <source>
        <dbReference type="ARBA" id="ARBA00022989"/>
    </source>
</evidence>
<dbReference type="PANTHER" id="PTHR33048:SF146">
    <property type="entry name" value="INTEGRAL MEMBRANE PROTEIN"/>
    <property type="match status" value="1"/>
</dbReference>
<dbReference type="GO" id="GO:0016020">
    <property type="term" value="C:membrane"/>
    <property type="evidence" value="ECO:0007669"/>
    <property type="project" value="UniProtKB-SubCell"/>
</dbReference>
<feature type="transmembrane region" description="Helical" evidence="6">
    <location>
        <begin position="73"/>
        <end position="92"/>
    </location>
</feature>
<feature type="transmembrane region" description="Helical" evidence="6">
    <location>
        <begin position="292"/>
        <end position="315"/>
    </location>
</feature>
<dbReference type="InterPro" id="IPR052337">
    <property type="entry name" value="SAT4-like"/>
</dbReference>
<dbReference type="OrthoDB" id="5331848at2759"/>
<gene>
    <name evidence="8" type="ORF">BDY21DRAFT_320566</name>
</gene>
<dbReference type="AlphaFoldDB" id="A0A6A6P240"/>
<evidence type="ECO:0000259" key="7">
    <source>
        <dbReference type="Pfam" id="PF20684"/>
    </source>
</evidence>
<evidence type="ECO:0000256" key="1">
    <source>
        <dbReference type="ARBA" id="ARBA00004141"/>
    </source>
</evidence>
<keyword evidence="2 6" id="KW-0812">Transmembrane</keyword>
<reference evidence="8" key="1">
    <citation type="journal article" date="2020" name="Stud. Mycol.">
        <title>101 Dothideomycetes genomes: a test case for predicting lifestyles and emergence of pathogens.</title>
        <authorList>
            <person name="Haridas S."/>
            <person name="Albert R."/>
            <person name="Binder M."/>
            <person name="Bloem J."/>
            <person name="Labutti K."/>
            <person name="Salamov A."/>
            <person name="Andreopoulos B."/>
            <person name="Baker S."/>
            <person name="Barry K."/>
            <person name="Bills G."/>
            <person name="Bluhm B."/>
            <person name="Cannon C."/>
            <person name="Castanera R."/>
            <person name="Culley D."/>
            <person name="Daum C."/>
            <person name="Ezra D."/>
            <person name="Gonzalez J."/>
            <person name="Henrissat B."/>
            <person name="Kuo A."/>
            <person name="Liang C."/>
            <person name="Lipzen A."/>
            <person name="Lutzoni F."/>
            <person name="Magnuson J."/>
            <person name="Mondo S."/>
            <person name="Nolan M."/>
            <person name="Ohm R."/>
            <person name="Pangilinan J."/>
            <person name="Park H.-J."/>
            <person name="Ramirez L."/>
            <person name="Alfaro M."/>
            <person name="Sun H."/>
            <person name="Tritt A."/>
            <person name="Yoshinaga Y."/>
            <person name="Zwiers L.-H."/>
            <person name="Turgeon B."/>
            <person name="Goodwin S."/>
            <person name="Spatafora J."/>
            <person name="Crous P."/>
            <person name="Grigoriev I."/>
        </authorList>
    </citation>
    <scope>NUCLEOTIDE SEQUENCE</scope>
    <source>
        <strain evidence="8">ATCC 16933</strain>
    </source>
</reference>
<feature type="domain" description="Rhodopsin" evidence="7">
    <location>
        <begin position="41"/>
        <end position="315"/>
    </location>
</feature>
<dbReference type="Proteomes" id="UP000799766">
    <property type="component" value="Unassembled WGS sequence"/>
</dbReference>
<evidence type="ECO:0000313" key="8">
    <source>
        <dbReference type="EMBL" id="KAF2458075.1"/>
    </source>
</evidence>
<keyword evidence="9" id="KW-1185">Reference proteome</keyword>
<evidence type="ECO:0000256" key="6">
    <source>
        <dbReference type="SAM" id="Phobius"/>
    </source>
</evidence>
<dbReference type="EMBL" id="MU001679">
    <property type="protein sequence ID" value="KAF2458075.1"/>
    <property type="molecule type" value="Genomic_DNA"/>
</dbReference>
<protein>
    <recommendedName>
        <fullName evidence="7">Rhodopsin domain-containing protein</fullName>
    </recommendedName>
</protein>
<comment type="similarity">
    <text evidence="5">Belongs to the SAT4 family.</text>
</comment>
<feature type="transmembrane region" description="Helical" evidence="6">
    <location>
        <begin position="24"/>
        <end position="44"/>
    </location>
</feature>
<sequence length="394" mass="44260">MLAVLHPDPVEQAPEWEVQRAQKLVSLFWAKCIVATSIVALRFYSRRLMRATGADDWIMLFTMANREKNDTNVHSQVLFCVLTCMITYYVAIGGCLHMKYLTLQQGVEAVQFNWITQPVAIIQFGTGKASVGMLILRLLPRTALKKRWFIYFCIVSGLIVNSLCCVFTFVQCNPVEGLWDPKVPANCWKPDSQAAFAMFSGGEHRNINFTSLQNITANLDNSAWNVALDVIFALFPIAIVYKVKISLRQKLGLCAILGLGLLAAVFASIKIVHLKGLTERSDLNFETYNLWVWTGAEIFIIIVTASAPPLKPLVIRWADCFRRRMGWDTKTRGASSSQESQQREMALREGWREPGMGHLAHLEAGQRANGSVIDGQNEGEIRKTVEFDVMVGPR</sequence>
<evidence type="ECO:0000256" key="4">
    <source>
        <dbReference type="ARBA" id="ARBA00023136"/>
    </source>
</evidence>
<dbReference type="Pfam" id="PF20684">
    <property type="entry name" value="Fung_rhodopsin"/>
    <property type="match status" value="1"/>
</dbReference>
<feature type="transmembrane region" description="Helical" evidence="6">
    <location>
        <begin position="148"/>
        <end position="170"/>
    </location>
</feature>
<proteinExistence type="inferred from homology"/>
<dbReference type="PANTHER" id="PTHR33048">
    <property type="entry name" value="PTH11-LIKE INTEGRAL MEMBRANE PROTEIN (AFU_ORTHOLOGUE AFUA_5G11245)"/>
    <property type="match status" value="1"/>
</dbReference>
<organism evidence="8 9">
    <name type="scientific">Lineolata rhizophorae</name>
    <dbReference type="NCBI Taxonomy" id="578093"/>
    <lineage>
        <taxon>Eukaryota</taxon>
        <taxon>Fungi</taxon>
        <taxon>Dikarya</taxon>
        <taxon>Ascomycota</taxon>
        <taxon>Pezizomycotina</taxon>
        <taxon>Dothideomycetes</taxon>
        <taxon>Dothideomycetes incertae sedis</taxon>
        <taxon>Lineolatales</taxon>
        <taxon>Lineolataceae</taxon>
        <taxon>Lineolata</taxon>
    </lineage>
</organism>
<keyword evidence="3 6" id="KW-1133">Transmembrane helix</keyword>
<feature type="transmembrane region" description="Helical" evidence="6">
    <location>
        <begin position="222"/>
        <end position="241"/>
    </location>
</feature>
<feature type="transmembrane region" description="Helical" evidence="6">
    <location>
        <begin position="112"/>
        <end position="136"/>
    </location>
</feature>
<accession>A0A6A6P240</accession>
<name>A0A6A6P240_9PEZI</name>
<evidence type="ECO:0000313" key="9">
    <source>
        <dbReference type="Proteomes" id="UP000799766"/>
    </source>
</evidence>